<name>A0A1V9G4Y8_9BACT</name>
<dbReference type="AlphaFoldDB" id="A0A1V9G4Y8"/>
<reference evidence="2" key="1">
    <citation type="submission" date="2016-04" db="EMBL/GenBank/DDBJ databases">
        <authorList>
            <person name="Chen L."/>
            <person name="Zhuang W."/>
            <person name="Wang G."/>
        </authorList>
    </citation>
    <scope>NUCLEOTIDE SEQUENCE [LARGE SCALE GENOMIC DNA]</scope>
    <source>
        <strain evidence="2">208</strain>
    </source>
</reference>
<comment type="caution">
    <text evidence="1">The sequence shown here is derived from an EMBL/GenBank/DDBJ whole genome shotgun (WGS) entry which is preliminary data.</text>
</comment>
<evidence type="ECO:0000313" key="2">
    <source>
        <dbReference type="Proteomes" id="UP000192276"/>
    </source>
</evidence>
<dbReference type="EMBL" id="LWBP01000067">
    <property type="protein sequence ID" value="OQP65612.1"/>
    <property type="molecule type" value="Genomic_DNA"/>
</dbReference>
<protein>
    <submittedName>
        <fullName evidence="1">Uncharacterized protein</fullName>
    </submittedName>
</protein>
<accession>A0A1V9G4Y8</accession>
<proteinExistence type="predicted"/>
<sequence>MAGFLFEIHPKCDLLPKDGFKPNNSASRHITPSGFTSFSVSADSFSVGSNVFSVSASTALTDFSRFLLARTCFLLAQTPR</sequence>
<gene>
    <name evidence="1" type="ORF">A4R26_14360</name>
</gene>
<evidence type="ECO:0000313" key="1">
    <source>
        <dbReference type="EMBL" id="OQP65612.1"/>
    </source>
</evidence>
<dbReference type="Proteomes" id="UP000192276">
    <property type="component" value="Unassembled WGS sequence"/>
</dbReference>
<organism evidence="1 2">
    <name type="scientific">Niastella populi</name>
    <dbReference type="NCBI Taxonomy" id="550983"/>
    <lineage>
        <taxon>Bacteria</taxon>
        <taxon>Pseudomonadati</taxon>
        <taxon>Bacteroidota</taxon>
        <taxon>Chitinophagia</taxon>
        <taxon>Chitinophagales</taxon>
        <taxon>Chitinophagaceae</taxon>
        <taxon>Niastella</taxon>
    </lineage>
</organism>
<keyword evidence="2" id="KW-1185">Reference proteome</keyword>